<dbReference type="STRING" id="943830.A4A58_19285"/>
<dbReference type="Proteomes" id="UP000076574">
    <property type="component" value="Unassembled WGS sequence"/>
</dbReference>
<comment type="caution">
    <text evidence="1">The sequence shown here is derived from an EMBL/GenBank/DDBJ whole genome shotgun (WGS) entry which is preliminary data.</text>
</comment>
<dbReference type="OrthoDB" id="9790023at2"/>
<dbReference type="SUPFAM" id="SSF102588">
    <property type="entry name" value="LmbE-like"/>
    <property type="match status" value="1"/>
</dbReference>
<reference evidence="1 2" key="1">
    <citation type="submission" date="2016-03" db="EMBL/GenBank/DDBJ databases">
        <title>Microsymbionts genomes from the relict species Vavilovia formosa (Stev.) Fed.</title>
        <authorList>
            <person name="Kopat V."/>
            <person name="Chirak E."/>
            <person name="Kimeklis A."/>
            <person name="Andronov E."/>
        </authorList>
    </citation>
    <scope>NUCLEOTIDE SEQUENCE [LARGE SCALE GENOMIC DNA]</scope>
    <source>
        <strain evidence="1 2">Vaf07</strain>
    </source>
</reference>
<evidence type="ECO:0000313" key="2">
    <source>
        <dbReference type="Proteomes" id="UP000076574"/>
    </source>
</evidence>
<dbReference type="AlphaFoldDB" id="A0A161SKB8"/>
<dbReference type="InterPro" id="IPR003737">
    <property type="entry name" value="GlcNAc_PI_deacetylase-related"/>
</dbReference>
<dbReference type="Pfam" id="PF02585">
    <property type="entry name" value="PIG-L"/>
    <property type="match status" value="1"/>
</dbReference>
<keyword evidence="2" id="KW-1185">Reference proteome</keyword>
<dbReference type="InterPro" id="IPR024078">
    <property type="entry name" value="LmbE-like_dom_sf"/>
</dbReference>
<dbReference type="EMBL" id="LVYV01000056">
    <property type="protein sequence ID" value="KZD20382.1"/>
    <property type="molecule type" value="Genomic_DNA"/>
</dbReference>
<dbReference type="GO" id="GO:0016811">
    <property type="term" value="F:hydrolase activity, acting on carbon-nitrogen (but not peptide) bonds, in linear amides"/>
    <property type="evidence" value="ECO:0007669"/>
    <property type="project" value="TreeGrafter"/>
</dbReference>
<gene>
    <name evidence="1" type="ORF">A4A58_19285</name>
</gene>
<organism evidence="1 2">
    <name type="scientific">Tardiphaga robiniae</name>
    <dbReference type="NCBI Taxonomy" id="943830"/>
    <lineage>
        <taxon>Bacteria</taxon>
        <taxon>Pseudomonadati</taxon>
        <taxon>Pseudomonadota</taxon>
        <taxon>Alphaproteobacteria</taxon>
        <taxon>Hyphomicrobiales</taxon>
        <taxon>Nitrobacteraceae</taxon>
        <taxon>Tardiphaga</taxon>
    </lineage>
</organism>
<accession>A0A161SKB8</accession>
<dbReference type="PANTHER" id="PTHR12993">
    <property type="entry name" value="N-ACETYLGLUCOSAMINYL-PHOSPHATIDYLINOSITOL DE-N-ACETYLASE-RELATED"/>
    <property type="match status" value="1"/>
</dbReference>
<dbReference type="RefSeq" id="WP_068738723.1">
    <property type="nucleotide sequence ID" value="NZ_LVYV01000056.1"/>
</dbReference>
<proteinExistence type="predicted"/>
<protein>
    <submittedName>
        <fullName evidence="1">GlcNAc-PI de-N-acetylase</fullName>
    </submittedName>
</protein>
<dbReference type="Gene3D" id="3.40.50.10320">
    <property type="entry name" value="LmbE-like"/>
    <property type="match status" value="1"/>
</dbReference>
<sequence length="245" mass="26690">MKVSGYLEVTKALPIISREALTEGAPFLILSPHPDDETLGLGGLIAQACQAGQKVHVVVLTDGAGSHPRSVQYPPERLVDLRKAEVRAAGEILGLHPAFVRHLDLPDTQAPLEGPQFDAAVRAVSDLLQETGAKALFVTWDRDPHCDHQAAAAIAKAAGVANPAVRLWAYPIWGWHLDQDDDVPGFPRGHRLDIAGERDLKHRAIAAHASQMSTLIEDDPTGFRFTEETLAPFLGEHEYVYEVSR</sequence>
<evidence type="ECO:0000313" key="1">
    <source>
        <dbReference type="EMBL" id="KZD20382.1"/>
    </source>
</evidence>
<dbReference type="PANTHER" id="PTHR12993:SF29">
    <property type="entry name" value="BLR3841 PROTEIN"/>
    <property type="match status" value="1"/>
</dbReference>
<name>A0A161SKB8_9BRAD</name>